<dbReference type="AlphaFoldDB" id="A0AAV5IAB0"/>
<reference evidence="2 3" key="1">
    <citation type="journal article" date="2021" name="Commun. Biol.">
        <title>The genome of Shorea leprosula (Dipterocarpaceae) highlights the ecological relevance of drought in aseasonal tropical rainforests.</title>
        <authorList>
            <person name="Ng K.K.S."/>
            <person name="Kobayashi M.J."/>
            <person name="Fawcett J.A."/>
            <person name="Hatakeyama M."/>
            <person name="Paape T."/>
            <person name="Ng C.H."/>
            <person name="Ang C.C."/>
            <person name="Tnah L.H."/>
            <person name="Lee C.T."/>
            <person name="Nishiyama T."/>
            <person name="Sese J."/>
            <person name="O'Brien M.J."/>
            <person name="Copetti D."/>
            <person name="Mohd Noor M.I."/>
            <person name="Ong R.C."/>
            <person name="Putra M."/>
            <person name="Sireger I.Z."/>
            <person name="Indrioko S."/>
            <person name="Kosugi Y."/>
            <person name="Izuno A."/>
            <person name="Isagi Y."/>
            <person name="Lee S.L."/>
            <person name="Shimizu K.K."/>
        </authorList>
    </citation>
    <scope>NUCLEOTIDE SEQUENCE [LARGE SCALE GENOMIC DNA]</scope>
    <source>
        <strain evidence="2">214</strain>
    </source>
</reference>
<evidence type="ECO:0000313" key="3">
    <source>
        <dbReference type="Proteomes" id="UP001054252"/>
    </source>
</evidence>
<dbReference type="Proteomes" id="UP001054252">
    <property type="component" value="Unassembled WGS sequence"/>
</dbReference>
<evidence type="ECO:0000256" key="1">
    <source>
        <dbReference type="SAM" id="MobiDB-lite"/>
    </source>
</evidence>
<organism evidence="2 3">
    <name type="scientific">Rubroshorea leprosula</name>
    <dbReference type="NCBI Taxonomy" id="152421"/>
    <lineage>
        <taxon>Eukaryota</taxon>
        <taxon>Viridiplantae</taxon>
        <taxon>Streptophyta</taxon>
        <taxon>Embryophyta</taxon>
        <taxon>Tracheophyta</taxon>
        <taxon>Spermatophyta</taxon>
        <taxon>Magnoliopsida</taxon>
        <taxon>eudicotyledons</taxon>
        <taxon>Gunneridae</taxon>
        <taxon>Pentapetalae</taxon>
        <taxon>rosids</taxon>
        <taxon>malvids</taxon>
        <taxon>Malvales</taxon>
        <taxon>Dipterocarpaceae</taxon>
        <taxon>Rubroshorea</taxon>
    </lineage>
</organism>
<name>A0AAV5IAB0_9ROSI</name>
<accession>A0AAV5IAB0</accession>
<gene>
    <name evidence="2" type="ORF">SLEP1_g11115</name>
</gene>
<evidence type="ECO:0000313" key="2">
    <source>
        <dbReference type="EMBL" id="GKU98063.1"/>
    </source>
</evidence>
<sequence length="50" mass="5455">MKSLYTESGLKGPVKRWTDHGILQVEAISKPTSSGGRRKRFTHQAANGDG</sequence>
<protein>
    <submittedName>
        <fullName evidence="2">Uncharacterized protein</fullName>
    </submittedName>
</protein>
<comment type="caution">
    <text evidence="2">The sequence shown here is derived from an EMBL/GenBank/DDBJ whole genome shotgun (WGS) entry which is preliminary data.</text>
</comment>
<feature type="region of interest" description="Disordered" evidence="1">
    <location>
        <begin position="30"/>
        <end position="50"/>
    </location>
</feature>
<dbReference type="EMBL" id="BPVZ01000012">
    <property type="protein sequence ID" value="GKU98063.1"/>
    <property type="molecule type" value="Genomic_DNA"/>
</dbReference>
<proteinExistence type="predicted"/>
<keyword evidence="3" id="KW-1185">Reference proteome</keyword>